<dbReference type="CDD" id="cd04301">
    <property type="entry name" value="NAT_SF"/>
    <property type="match status" value="1"/>
</dbReference>
<sequence length="145" mass="17069">MQEVKIQIKELLEENQWRSAFKVVKQLRTDLDEDKYLQLVKLIHNDGYRMISLLENNEIVAIIGFTICTNLHSGKHVWVDDLITDENKRSRGYGEKLLSYVENIGIENGCEIISLSSGLQRTRAHKFYEEKMQFNRTSYLFKKNI</sequence>
<proteinExistence type="predicted"/>
<dbReference type="GO" id="GO:0016747">
    <property type="term" value="F:acyltransferase activity, transferring groups other than amino-acyl groups"/>
    <property type="evidence" value="ECO:0007669"/>
    <property type="project" value="InterPro"/>
</dbReference>
<evidence type="ECO:0000313" key="3">
    <source>
        <dbReference type="Proteomes" id="UP000306888"/>
    </source>
</evidence>
<dbReference type="Gene3D" id="3.40.630.30">
    <property type="match status" value="1"/>
</dbReference>
<accession>A0A4S2DFI3</accession>
<evidence type="ECO:0000313" key="2">
    <source>
        <dbReference type="EMBL" id="TGY40777.1"/>
    </source>
</evidence>
<organism evidence="2 3">
    <name type="scientific">Clostridium sartagoforme</name>
    <dbReference type="NCBI Taxonomy" id="84031"/>
    <lineage>
        <taxon>Bacteria</taxon>
        <taxon>Bacillati</taxon>
        <taxon>Bacillota</taxon>
        <taxon>Clostridia</taxon>
        <taxon>Eubacteriales</taxon>
        <taxon>Clostridiaceae</taxon>
        <taxon>Clostridium</taxon>
    </lineage>
</organism>
<protein>
    <submittedName>
        <fullName evidence="2">GNAT family N-acetyltransferase</fullName>
    </submittedName>
</protein>
<dbReference type="RefSeq" id="WP_136007947.1">
    <property type="nucleotide sequence ID" value="NZ_SRYR01000011.1"/>
</dbReference>
<keyword evidence="3" id="KW-1185">Reference proteome</keyword>
<evidence type="ECO:0000259" key="1">
    <source>
        <dbReference type="PROSITE" id="PS51186"/>
    </source>
</evidence>
<gene>
    <name evidence="2" type="ORF">E5347_14475</name>
</gene>
<dbReference type="InterPro" id="IPR000182">
    <property type="entry name" value="GNAT_dom"/>
</dbReference>
<dbReference type="AlphaFoldDB" id="A0A4S2DFI3"/>
<dbReference type="Pfam" id="PF00583">
    <property type="entry name" value="Acetyltransf_1"/>
    <property type="match status" value="1"/>
</dbReference>
<dbReference type="Proteomes" id="UP000306888">
    <property type="component" value="Unassembled WGS sequence"/>
</dbReference>
<dbReference type="PROSITE" id="PS51186">
    <property type="entry name" value="GNAT"/>
    <property type="match status" value="1"/>
</dbReference>
<dbReference type="OrthoDB" id="9805924at2"/>
<dbReference type="EMBL" id="SRYR01000011">
    <property type="protein sequence ID" value="TGY40777.1"/>
    <property type="molecule type" value="Genomic_DNA"/>
</dbReference>
<reference evidence="2 3" key="1">
    <citation type="submission" date="2019-04" db="EMBL/GenBank/DDBJ databases">
        <title>Microbes associate with the intestines of laboratory mice.</title>
        <authorList>
            <person name="Navarre W."/>
            <person name="Wong E."/>
            <person name="Huang K."/>
            <person name="Tropini C."/>
            <person name="Ng K."/>
            <person name="Yu B."/>
        </authorList>
    </citation>
    <scope>NUCLEOTIDE SEQUENCE [LARGE SCALE GENOMIC DNA]</scope>
    <source>
        <strain evidence="2 3">NM50_B9-20</strain>
    </source>
</reference>
<comment type="caution">
    <text evidence="2">The sequence shown here is derived from an EMBL/GenBank/DDBJ whole genome shotgun (WGS) entry which is preliminary data.</text>
</comment>
<name>A0A4S2DFI3_9CLOT</name>
<keyword evidence="2" id="KW-0808">Transferase</keyword>
<feature type="domain" description="N-acetyltransferase" evidence="1">
    <location>
        <begin position="6"/>
        <end position="145"/>
    </location>
</feature>
<dbReference type="InterPro" id="IPR016181">
    <property type="entry name" value="Acyl_CoA_acyltransferase"/>
</dbReference>
<dbReference type="SUPFAM" id="SSF55729">
    <property type="entry name" value="Acyl-CoA N-acyltransferases (Nat)"/>
    <property type="match status" value="1"/>
</dbReference>